<name>A0A6J5P7K2_9CAUD</name>
<accession>A0A6J5P7K2</accession>
<proteinExistence type="predicted"/>
<sequence length="106" mass="11670">MNWLLRALGLIRESDLTDLQRAALAAAREEKRRIDMGILVLEGANVAMVARTHNVTRDYATHSVVIALRATPGFTQSRFNALLARNATGTVKAARLLWRELTGVTA</sequence>
<evidence type="ECO:0000313" key="1">
    <source>
        <dbReference type="EMBL" id="CAB4166006.1"/>
    </source>
</evidence>
<protein>
    <submittedName>
        <fullName evidence="1">Uncharacterized protein</fullName>
    </submittedName>
</protein>
<dbReference type="EMBL" id="LR796785">
    <property type="protein sequence ID" value="CAB4166006.1"/>
    <property type="molecule type" value="Genomic_DNA"/>
</dbReference>
<organism evidence="1">
    <name type="scientific">uncultured Caudovirales phage</name>
    <dbReference type="NCBI Taxonomy" id="2100421"/>
    <lineage>
        <taxon>Viruses</taxon>
        <taxon>Duplodnaviria</taxon>
        <taxon>Heunggongvirae</taxon>
        <taxon>Uroviricota</taxon>
        <taxon>Caudoviricetes</taxon>
        <taxon>Peduoviridae</taxon>
        <taxon>Maltschvirus</taxon>
        <taxon>Maltschvirus maltsch</taxon>
    </lineage>
</organism>
<gene>
    <name evidence="1" type="ORF">UFOVP840_8</name>
</gene>
<reference evidence="1" key="1">
    <citation type="submission" date="2020-04" db="EMBL/GenBank/DDBJ databases">
        <authorList>
            <person name="Chiriac C."/>
            <person name="Salcher M."/>
            <person name="Ghai R."/>
            <person name="Kavagutti S V."/>
        </authorList>
    </citation>
    <scope>NUCLEOTIDE SEQUENCE</scope>
</reference>